<dbReference type="GO" id="GO:0009653">
    <property type="term" value="P:anatomical structure morphogenesis"/>
    <property type="evidence" value="ECO:0007669"/>
    <property type="project" value="UniProtKB-ARBA"/>
</dbReference>
<keyword evidence="7" id="KW-1185">Reference proteome</keyword>
<feature type="compositionally biased region" description="Low complexity" evidence="1">
    <location>
        <begin position="958"/>
        <end position="974"/>
    </location>
</feature>
<feature type="region of interest" description="Disordered" evidence="1">
    <location>
        <begin position="812"/>
        <end position="839"/>
    </location>
</feature>
<feature type="compositionally biased region" description="Polar residues" evidence="1">
    <location>
        <begin position="721"/>
        <end position="730"/>
    </location>
</feature>
<feature type="region of interest" description="Disordered" evidence="1">
    <location>
        <begin position="710"/>
        <end position="730"/>
    </location>
</feature>
<reference evidence="6" key="1">
    <citation type="submission" date="2022-03" db="EMBL/GenBank/DDBJ databases">
        <authorList>
            <person name="Tunstrom K."/>
        </authorList>
    </citation>
    <scope>NUCLEOTIDE SEQUENCE</scope>
</reference>
<dbReference type="PANTHER" id="PTHR19134">
    <property type="entry name" value="RECEPTOR-TYPE TYROSINE-PROTEIN PHOSPHATASE"/>
    <property type="match status" value="1"/>
</dbReference>
<evidence type="ECO:0000256" key="2">
    <source>
        <dbReference type="SAM" id="Phobius"/>
    </source>
</evidence>
<dbReference type="PANTHER" id="PTHR19134:SF544">
    <property type="entry name" value="IP14232P"/>
    <property type="match status" value="1"/>
</dbReference>
<gene>
    <name evidence="6" type="ORF">EEDITHA_LOCUS3929</name>
</gene>
<dbReference type="EMBL" id="CAKOGL010000006">
    <property type="protein sequence ID" value="CAH2087693.1"/>
    <property type="molecule type" value="Genomic_DNA"/>
</dbReference>
<feature type="compositionally biased region" description="Acidic residues" evidence="1">
    <location>
        <begin position="170"/>
        <end position="185"/>
    </location>
</feature>
<proteinExistence type="predicted"/>
<feature type="region of interest" description="Disordered" evidence="1">
    <location>
        <begin position="63"/>
        <end position="92"/>
    </location>
</feature>
<feature type="compositionally biased region" description="Basic and acidic residues" evidence="1">
    <location>
        <begin position="72"/>
        <end position="92"/>
    </location>
</feature>
<dbReference type="InterPro" id="IPR050348">
    <property type="entry name" value="Protein-Tyr_Phosphatase"/>
</dbReference>
<comment type="caution">
    <text evidence="6">The sequence shown here is derived from an EMBL/GenBank/DDBJ whole genome shotgun (WGS) entry which is preliminary data.</text>
</comment>
<feature type="region of interest" description="Disordered" evidence="1">
    <location>
        <begin position="161"/>
        <end position="189"/>
    </location>
</feature>
<feature type="region of interest" description="Disordered" evidence="1">
    <location>
        <begin position="939"/>
        <end position="989"/>
    </location>
</feature>
<feature type="domain" description="Tyrosine specific protein phosphatases" evidence="5">
    <location>
        <begin position="1519"/>
        <end position="1571"/>
    </location>
</feature>
<dbReference type="SUPFAM" id="SSF52799">
    <property type="entry name" value="(Phosphotyrosine protein) phosphatases II"/>
    <property type="match status" value="1"/>
</dbReference>
<keyword evidence="2" id="KW-0812">Transmembrane</keyword>
<evidence type="ECO:0000259" key="5">
    <source>
        <dbReference type="PROSITE" id="PS50056"/>
    </source>
</evidence>
<dbReference type="InterPro" id="IPR029021">
    <property type="entry name" value="Prot-tyrosine_phosphatase-like"/>
</dbReference>
<dbReference type="SMART" id="SM00404">
    <property type="entry name" value="PTPc_motif"/>
    <property type="match status" value="1"/>
</dbReference>
<keyword evidence="2" id="KW-0472">Membrane</keyword>
<accession>A0AAU9TP31</accession>
<keyword evidence="2" id="KW-1133">Transmembrane helix</keyword>
<feature type="signal peptide" evidence="3">
    <location>
        <begin position="1"/>
        <end position="27"/>
    </location>
</feature>
<protein>
    <submittedName>
        <fullName evidence="6">Uncharacterized protein</fullName>
    </submittedName>
</protein>
<feature type="chain" id="PRO_5043347695" evidence="3">
    <location>
        <begin position="28"/>
        <end position="1592"/>
    </location>
</feature>
<organism evidence="6 7">
    <name type="scientific">Euphydryas editha</name>
    <name type="common">Edith's checkerspot</name>
    <dbReference type="NCBI Taxonomy" id="104508"/>
    <lineage>
        <taxon>Eukaryota</taxon>
        <taxon>Metazoa</taxon>
        <taxon>Ecdysozoa</taxon>
        <taxon>Arthropoda</taxon>
        <taxon>Hexapoda</taxon>
        <taxon>Insecta</taxon>
        <taxon>Pterygota</taxon>
        <taxon>Neoptera</taxon>
        <taxon>Endopterygota</taxon>
        <taxon>Lepidoptera</taxon>
        <taxon>Glossata</taxon>
        <taxon>Ditrysia</taxon>
        <taxon>Papilionoidea</taxon>
        <taxon>Nymphalidae</taxon>
        <taxon>Nymphalinae</taxon>
        <taxon>Euphydryas</taxon>
    </lineage>
</organism>
<name>A0AAU9TP31_EUPED</name>
<dbReference type="Proteomes" id="UP001153954">
    <property type="component" value="Unassembled WGS sequence"/>
</dbReference>
<dbReference type="GO" id="GO:0004725">
    <property type="term" value="F:protein tyrosine phosphatase activity"/>
    <property type="evidence" value="ECO:0007669"/>
    <property type="project" value="InterPro"/>
</dbReference>
<dbReference type="InterPro" id="IPR000242">
    <property type="entry name" value="PTP_cat"/>
</dbReference>
<dbReference type="GO" id="GO:0048666">
    <property type="term" value="P:neuron development"/>
    <property type="evidence" value="ECO:0007669"/>
    <property type="project" value="UniProtKB-ARBA"/>
</dbReference>
<dbReference type="PROSITE" id="PS50055">
    <property type="entry name" value="TYR_PHOSPHATASE_PTP"/>
    <property type="match status" value="1"/>
</dbReference>
<dbReference type="InterPro" id="IPR003595">
    <property type="entry name" value="Tyr_Pase_cat"/>
</dbReference>
<sequence length="1592" mass="176876">MESPVRICIGAALVVNFLLITSTLVTANTLPIESNSSLIKNDRSPRYGRVNITGWVGRNKSKSPDVALNELNPKDSTSEEHTEKNAKYKDRGRVKFNLQAKSTTQIPLKRTANASQAPDVIIVTPTPEVKKPAQIISSMQTYKKTKMPAVTVIKTGEPVSAKLDTKSEEGLNEEDEKEDVEEDKESFEKYTSTKFDDNSYFTIPSFDDDEEDDFSTKQYKHGSNKKLNNDYNTPTFDSYFPKNVYTTKEESYKSSDSFFSFDSDLTTPKNDFFDKKYQEISSSIVNNLDTIKIKSPPPNVTNVHKIVKENASFEKLSNNTPGNKSTVFIKNTKEIRFLDNDEAGTNNKGLSDVHGTSIYYEMTVLSTETYNIKEINNEDCDNDNQTPSSTLSTPIEDELASIKRKNPKVVETSTNRSFSDSDPSAVSLSAVTMSPIPSSTVQSIFSSIGPIPVSTQNVVFSTDTSRIFSSNYNRNRNYSKRLNLSSAKDSPNSVFSTLQTEQASSNQANKPQTRRFHYTTPKTKPIWLAPRKNVTKTTYPRQPTTIYSEHFDIKDNMLSTHKPKLSTKTILTTQSSDIDPVLQTDVSGIKKIVHTQSISDNTIPSLWKRGSTKFSSATSTSAETHAGINDMEIPPTLTAWALAGMRSPPSLSSNVANATRLTQKSVDENELQKVGEILDKKEPIISSTTTIAPATTNNDFSSKNITEIHQNKLPSKPELPTKSNSIDDTSGNAAESILERVPAESNISIQSSLEAASTETVKKENTKTDSAITTTSFRNKEHVTSWIPITDSDQTISDETNLEELLKTEKIPPVDTTKPTGFESITKLPAGVTTPKDETAASLEVKDKTQESNNIPIRTDYEITTIRFSYVPAEELTETTESSDTTDWIPAFPTRTRVTTKEESPITTYRPKYITTTEQLDETTTVIIESTPKIEVSSQIVENSTKKETRTTMEITEESTQTTNQPTTAVVTTSRSTMQDSETTTIESETASPIETTTIVVSVSTEINSERVPVTLYTPDNTETVSITETDTTTQEKNTNRNEVMTTENKPEIVTLPVTTTEAVVTTTEPVITTTEPIPTTTEAVTTKIITTTEIKTTTQHDARLVETTPVTTDQYTTDATTKSVNDLEDLTSYSGDVTTEASSRVLEEESGSGAAIAIAVSTIGVIALVLLVGLLLIVRRRGRRGVYAQRCTPVSLDAYSLDSVSVGHRKGNHRLRASKRSYGNPAYDDEVTSHPMQYAALANFAMDIDSIVAEFTEIPSVTVRPDEVPPGCEDKNRYSNVLPLPETRVPLKRIGNDPTTEYINANYIMGPGNIRNYYIACQAPLANTVTDFWRMIWEQNSRLIVMLTEYMENGVEKCYEYLPPSEISDNKRTFGDFQIILKKREQRDKYAISSVQLINLATRTWREVIHLWYFWPAKGVPDDYDSVIDFLSEMRSYMKITQTAKEYDEEGVEVIYQDQSRSSYHNLTKLREENGSSNGINVYSPAKAEEIMRRGNTTNGTLGKMKAASEVESVRPCVVVCASGAGRSCALAAGELCARALAAGRADVPRVVRRLRDQRPHALSNRHHYVFLYKLLSEYGNRLMGGGMDTI</sequence>
<evidence type="ECO:0000259" key="4">
    <source>
        <dbReference type="PROSITE" id="PS50055"/>
    </source>
</evidence>
<evidence type="ECO:0000256" key="3">
    <source>
        <dbReference type="SAM" id="SignalP"/>
    </source>
</evidence>
<dbReference type="PROSITE" id="PS50056">
    <property type="entry name" value="TYR_PHOSPHATASE_2"/>
    <property type="match status" value="1"/>
</dbReference>
<dbReference type="SMART" id="SM00194">
    <property type="entry name" value="PTPc"/>
    <property type="match status" value="1"/>
</dbReference>
<dbReference type="CDD" id="cd00047">
    <property type="entry name" value="PTPc"/>
    <property type="match status" value="1"/>
</dbReference>
<dbReference type="InterPro" id="IPR000387">
    <property type="entry name" value="Tyr_Pase_dom"/>
</dbReference>
<evidence type="ECO:0000313" key="7">
    <source>
        <dbReference type="Proteomes" id="UP001153954"/>
    </source>
</evidence>
<dbReference type="Gene3D" id="3.90.190.10">
    <property type="entry name" value="Protein tyrosine phosphatase superfamily"/>
    <property type="match status" value="1"/>
</dbReference>
<dbReference type="PRINTS" id="PR00700">
    <property type="entry name" value="PRTYPHPHTASE"/>
</dbReference>
<evidence type="ECO:0000313" key="6">
    <source>
        <dbReference type="EMBL" id="CAH2087693.1"/>
    </source>
</evidence>
<feature type="domain" description="Tyrosine-protein phosphatase" evidence="4">
    <location>
        <begin position="1275"/>
        <end position="1580"/>
    </location>
</feature>
<dbReference type="Pfam" id="PF00102">
    <property type="entry name" value="Y_phosphatase"/>
    <property type="match status" value="2"/>
</dbReference>
<keyword evidence="3" id="KW-0732">Signal</keyword>
<evidence type="ECO:0000256" key="1">
    <source>
        <dbReference type="SAM" id="MobiDB-lite"/>
    </source>
</evidence>
<feature type="transmembrane region" description="Helical" evidence="2">
    <location>
        <begin position="1155"/>
        <end position="1179"/>
    </location>
</feature>